<feature type="domain" description="DUF305" evidence="2">
    <location>
        <begin position="61"/>
        <end position="211"/>
    </location>
</feature>
<dbReference type="KEGG" id="pbf:CFX0092_B0572"/>
<name>A0A160T6U0_9CHLR</name>
<evidence type="ECO:0000259" key="2">
    <source>
        <dbReference type="Pfam" id="PF03713"/>
    </source>
</evidence>
<dbReference type="OrthoDB" id="26872at2"/>
<keyword evidence="1" id="KW-0472">Membrane</keyword>
<evidence type="ECO:0000313" key="3">
    <source>
        <dbReference type="EMBL" id="CUS06106.1"/>
    </source>
</evidence>
<sequence length="229" mass="24066">MLSASTPPDTPLDDELPTHTPSRLPTWLLIGLPALLLGILLGALVGFRLAGGGDPAADSTDVGFARDMSVHHEQAVQMAALVYDRSADPAIRQLAFDILTTQQGQIGIMGGWLDAWGHDWTTTGPRMTWMGMAVEGLMPGMATPEQLAALRAASGEAADAIFLQLMIPHHQAGTEMARAAATDAAQAPVRALAAGILEAQALEIDYMRELLAGKAPVTLPAAPADDHDH</sequence>
<dbReference type="RefSeq" id="WP_095045426.1">
    <property type="nucleotide sequence ID" value="NZ_LN890656.1"/>
</dbReference>
<evidence type="ECO:0000256" key="1">
    <source>
        <dbReference type="SAM" id="Phobius"/>
    </source>
</evidence>
<feature type="transmembrane region" description="Helical" evidence="1">
    <location>
        <begin position="26"/>
        <end position="47"/>
    </location>
</feature>
<dbReference type="AlphaFoldDB" id="A0A160T6U0"/>
<dbReference type="InterPro" id="IPR012347">
    <property type="entry name" value="Ferritin-like"/>
</dbReference>
<proteinExistence type="predicted"/>
<dbReference type="PANTHER" id="PTHR36933">
    <property type="entry name" value="SLL0788 PROTEIN"/>
    <property type="match status" value="1"/>
</dbReference>
<dbReference type="Gene3D" id="1.20.1260.10">
    <property type="match status" value="1"/>
</dbReference>
<organism evidence="3 4">
    <name type="scientific">Candidatus Promineifilum breve</name>
    <dbReference type="NCBI Taxonomy" id="1806508"/>
    <lineage>
        <taxon>Bacteria</taxon>
        <taxon>Bacillati</taxon>
        <taxon>Chloroflexota</taxon>
        <taxon>Ardenticatenia</taxon>
        <taxon>Candidatus Promineifilales</taxon>
        <taxon>Candidatus Promineifilaceae</taxon>
        <taxon>Candidatus Promineifilum</taxon>
    </lineage>
</organism>
<evidence type="ECO:0000313" key="4">
    <source>
        <dbReference type="Proteomes" id="UP000215027"/>
    </source>
</evidence>
<dbReference type="InterPro" id="IPR005183">
    <property type="entry name" value="DUF305_CopM-like"/>
</dbReference>
<keyword evidence="1" id="KW-1133">Transmembrane helix</keyword>
<gene>
    <name evidence="3" type="ORF">CFX0092_B0572</name>
</gene>
<keyword evidence="4" id="KW-1185">Reference proteome</keyword>
<dbReference type="Pfam" id="PF03713">
    <property type="entry name" value="DUF305"/>
    <property type="match status" value="1"/>
</dbReference>
<reference evidence="3" key="1">
    <citation type="submission" date="2016-01" db="EMBL/GenBank/DDBJ databases">
        <authorList>
            <person name="Mcilroy J.S."/>
            <person name="Karst M S."/>
            <person name="Albertsen M."/>
        </authorList>
    </citation>
    <scope>NUCLEOTIDE SEQUENCE</scope>
    <source>
        <strain evidence="3">Cfx-K</strain>
    </source>
</reference>
<protein>
    <recommendedName>
        <fullName evidence="2">DUF305 domain-containing protein</fullName>
    </recommendedName>
</protein>
<dbReference type="Proteomes" id="UP000215027">
    <property type="component" value="Chromosome II"/>
</dbReference>
<dbReference type="EMBL" id="LN890656">
    <property type="protein sequence ID" value="CUS06106.1"/>
    <property type="molecule type" value="Genomic_DNA"/>
</dbReference>
<accession>A0A160T6U0</accession>
<dbReference type="PANTHER" id="PTHR36933:SF1">
    <property type="entry name" value="SLL0788 PROTEIN"/>
    <property type="match status" value="1"/>
</dbReference>
<keyword evidence="1" id="KW-0812">Transmembrane</keyword>